<evidence type="ECO:0000313" key="2">
    <source>
        <dbReference type="EMBL" id="MEY8537357.1"/>
    </source>
</evidence>
<protein>
    <submittedName>
        <fullName evidence="2">Uncharacterized protein</fullName>
    </submittedName>
</protein>
<proteinExistence type="predicted"/>
<name>A0ABV4D9Y6_9LACT</name>
<dbReference type="Proteomes" id="UP001565242">
    <property type="component" value="Unassembled WGS sequence"/>
</dbReference>
<feature type="non-terminal residue" evidence="2">
    <location>
        <position position="1"/>
    </location>
</feature>
<feature type="region of interest" description="Disordered" evidence="1">
    <location>
        <begin position="1"/>
        <end position="22"/>
    </location>
</feature>
<comment type="caution">
    <text evidence="2">The sequence shown here is derived from an EMBL/GenBank/DDBJ whole genome shotgun (WGS) entry which is preliminary data.</text>
</comment>
<evidence type="ECO:0000256" key="1">
    <source>
        <dbReference type="SAM" id="MobiDB-lite"/>
    </source>
</evidence>
<gene>
    <name evidence="2" type="ORF">AALM99_02695</name>
</gene>
<organism evidence="2 3">
    <name type="scientific">Lactococcus muris</name>
    <dbReference type="NCBI Taxonomy" id="2941330"/>
    <lineage>
        <taxon>Bacteria</taxon>
        <taxon>Bacillati</taxon>
        <taxon>Bacillota</taxon>
        <taxon>Bacilli</taxon>
        <taxon>Lactobacillales</taxon>
        <taxon>Streptococcaceae</taxon>
        <taxon>Lactococcus</taxon>
    </lineage>
</organism>
<sequence>HSTAQHSTAQHSTAQHSTAQHSTAQVGDTFFYSALKKSRSNILVDEAMVLFVAINQKVVA</sequence>
<keyword evidence="3" id="KW-1185">Reference proteome</keyword>
<dbReference type="EMBL" id="JBCLSQ010000004">
    <property type="protein sequence ID" value="MEY8537357.1"/>
    <property type="molecule type" value="Genomic_DNA"/>
</dbReference>
<accession>A0ABV4D9Y6</accession>
<reference evidence="2 3" key="1">
    <citation type="submission" date="2024-03" db="EMBL/GenBank/DDBJ databases">
        <title>Mouse gut bacterial collection (mGBC) of GemPharmatech.</title>
        <authorList>
            <person name="He Y."/>
            <person name="Dong L."/>
            <person name="Wu D."/>
            <person name="Gao X."/>
            <person name="Lin Z."/>
        </authorList>
    </citation>
    <scope>NUCLEOTIDE SEQUENCE [LARGE SCALE GENOMIC DNA]</scope>
    <source>
        <strain evidence="2 3">20-218</strain>
    </source>
</reference>
<evidence type="ECO:0000313" key="3">
    <source>
        <dbReference type="Proteomes" id="UP001565242"/>
    </source>
</evidence>